<keyword evidence="2" id="KW-1185">Reference proteome</keyword>
<evidence type="ECO:0000313" key="2">
    <source>
        <dbReference type="Proteomes" id="UP000772434"/>
    </source>
</evidence>
<gene>
    <name evidence="1" type="ORF">BDP27DRAFT_1369975</name>
</gene>
<organism evidence="1 2">
    <name type="scientific">Rhodocollybia butyracea</name>
    <dbReference type="NCBI Taxonomy" id="206335"/>
    <lineage>
        <taxon>Eukaryota</taxon>
        <taxon>Fungi</taxon>
        <taxon>Dikarya</taxon>
        <taxon>Basidiomycota</taxon>
        <taxon>Agaricomycotina</taxon>
        <taxon>Agaricomycetes</taxon>
        <taxon>Agaricomycetidae</taxon>
        <taxon>Agaricales</taxon>
        <taxon>Marasmiineae</taxon>
        <taxon>Omphalotaceae</taxon>
        <taxon>Rhodocollybia</taxon>
    </lineage>
</organism>
<dbReference type="AlphaFoldDB" id="A0A9P5U088"/>
<proteinExistence type="predicted"/>
<name>A0A9P5U088_9AGAR</name>
<protein>
    <submittedName>
        <fullName evidence="1">Uncharacterized protein</fullName>
    </submittedName>
</protein>
<dbReference type="Proteomes" id="UP000772434">
    <property type="component" value="Unassembled WGS sequence"/>
</dbReference>
<dbReference type="EMBL" id="JADNRY010000215">
    <property type="protein sequence ID" value="KAF9061084.1"/>
    <property type="molecule type" value="Genomic_DNA"/>
</dbReference>
<sequence length="168" mass="19065">MSAHQSLFHLLQPPLFGFIAEDWHFGPIKLCAHHTTLAPEYTSASLACETSSYKEVYVQVTQRSGIELINTSIIAVVKVPDWPELLYNTSYELENIIQLSVRSSDKPKQKVGSHVEPDLQLTILPSGITTMPAPRTIAQLQNEIVWRTLPKVVVPLRHHFDSWQRNQL</sequence>
<reference evidence="1" key="1">
    <citation type="submission" date="2020-11" db="EMBL/GenBank/DDBJ databases">
        <authorList>
            <consortium name="DOE Joint Genome Institute"/>
            <person name="Ahrendt S."/>
            <person name="Riley R."/>
            <person name="Andreopoulos W."/>
            <person name="Labutti K."/>
            <person name="Pangilinan J."/>
            <person name="Ruiz-Duenas F.J."/>
            <person name="Barrasa J.M."/>
            <person name="Sanchez-Garcia M."/>
            <person name="Camarero S."/>
            <person name="Miyauchi S."/>
            <person name="Serrano A."/>
            <person name="Linde D."/>
            <person name="Babiker R."/>
            <person name="Drula E."/>
            <person name="Ayuso-Fernandez I."/>
            <person name="Pacheco R."/>
            <person name="Padilla G."/>
            <person name="Ferreira P."/>
            <person name="Barriuso J."/>
            <person name="Kellner H."/>
            <person name="Castanera R."/>
            <person name="Alfaro M."/>
            <person name="Ramirez L."/>
            <person name="Pisabarro A.G."/>
            <person name="Kuo A."/>
            <person name="Tritt A."/>
            <person name="Lipzen A."/>
            <person name="He G."/>
            <person name="Yan M."/>
            <person name="Ng V."/>
            <person name="Cullen D."/>
            <person name="Martin F."/>
            <person name="Rosso M.-N."/>
            <person name="Henrissat B."/>
            <person name="Hibbett D."/>
            <person name="Martinez A.T."/>
            <person name="Grigoriev I.V."/>
        </authorList>
    </citation>
    <scope>NUCLEOTIDE SEQUENCE</scope>
    <source>
        <strain evidence="1">AH 40177</strain>
    </source>
</reference>
<accession>A0A9P5U088</accession>
<comment type="caution">
    <text evidence="1">The sequence shown here is derived from an EMBL/GenBank/DDBJ whole genome shotgun (WGS) entry which is preliminary data.</text>
</comment>
<evidence type="ECO:0000313" key="1">
    <source>
        <dbReference type="EMBL" id="KAF9061084.1"/>
    </source>
</evidence>